<feature type="compositionally biased region" description="Polar residues" evidence="1">
    <location>
        <begin position="112"/>
        <end position="122"/>
    </location>
</feature>
<proteinExistence type="predicted"/>
<dbReference type="AlphaFoldDB" id="A0A1B6FDY6"/>
<feature type="compositionally biased region" description="Polar residues" evidence="1">
    <location>
        <begin position="32"/>
        <end position="49"/>
    </location>
</feature>
<evidence type="ECO:0000256" key="2">
    <source>
        <dbReference type="SAM" id="SignalP"/>
    </source>
</evidence>
<feature type="signal peptide" evidence="2">
    <location>
        <begin position="1"/>
        <end position="23"/>
    </location>
</feature>
<protein>
    <recommendedName>
        <fullName evidence="4">Secreted protein</fullName>
    </recommendedName>
</protein>
<dbReference type="EMBL" id="GECZ01021364">
    <property type="protein sequence ID" value="JAS48405.1"/>
    <property type="molecule type" value="Transcribed_RNA"/>
</dbReference>
<accession>A0A1B6FDY6</accession>
<evidence type="ECO:0000256" key="1">
    <source>
        <dbReference type="SAM" id="MobiDB-lite"/>
    </source>
</evidence>
<keyword evidence="2" id="KW-0732">Signal</keyword>
<feature type="non-terminal residue" evidence="3">
    <location>
        <position position="1"/>
    </location>
</feature>
<sequence length="122" mass="12482">NITRTRSMRLVLVYLTILATIAAMPQDDGSNDQDSTSIDASSDGNNQDGSDVAIGDGKHLGADDSNQDGLNGGAGDGSSNAAGGYSDGGNAEEVVAVLIEEEVSPQDFMDPSFSQEQATDSP</sequence>
<name>A0A1B6FDY6_9HEMI</name>
<feature type="region of interest" description="Disordered" evidence="1">
    <location>
        <begin position="24"/>
        <end position="122"/>
    </location>
</feature>
<gene>
    <name evidence="3" type="ORF">g.10772</name>
</gene>
<feature type="chain" id="PRO_5008582785" description="Secreted protein" evidence="2">
    <location>
        <begin position="24"/>
        <end position="122"/>
    </location>
</feature>
<organism evidence="3">
    <name type="scientific">Cuerna arida</name>
    <dbReference type="NCBI Taxonomy" id="1464854"/>
    <lineage>
        <taxon>Eukaryota</taxon>
        <taxon>Metazoa</taxon>
        <taxon>Ecdysozoa</taxon>
        <taxon>Arthropoda</taxon>
        <taxon>Hexapoda</taxon>
        <taxon>Insecta</taxon>
        <taxon>Pterygota</taxon>
        <taxon>Neoptera</taxon>
        <taxon>Paraneoptera</taxon>
        <taxon>Hemiptera</taxon>
        <taxon>Auchenorrhyncha</taxon>
        <taxon>Membracoidea</taxon>
        <taxon>Cicadellidae</taxon>
        <taxon>Cicadellinae</taxon>
        <taxon>Proconiini</taxon>
        <taxon>Cuerna</taxon>
    </lineage>
</organism>
<feature type="compositionally biased region" description="Low complexity" evidence="1">
    <location>
        <begin position="77"/>
        <end position="98"/>
    </location>
</feature>
<evidence type="ECO:0008006" key="4">
    <source>
        <dbReference type="Google" id="ProtNLM"/>
    </source>
</evidence>
<evidence type="ECO:0000313" key="3">
    <source>
        <dbReference type="EMBL" id="JAS48405.1"/>
    </source>
</evidence>
<reference evidence="3" key="1">
    <citation type="submission" date="2015-11" db="EMBL/GenBank/DDBJ databases">
        <title>De novo transcriptome assembly of four potential Pierce s Disease insect vectors from Arizona vineyards.</title>
        <authorList>
            <person name="Tassone E.E."/>
        </authorList>
    </citation>
    <scope>NUCLEOTIDE SEQUENCE</scope>
</reference>